<dbReference type="SUPFAM" id="SSF53383">
    <property type="entry name" value="PLP-dependent transferases"/>
    <property type="match status" value="1"/>
</dbReference>
<protein>
    <recommendedName>
        <fullName evidence="4">threonine-phosphate decarboxylase</fullName>
        <ecNumber evidence="4">4.1.1.81</ecNumber>
    </recommendedName>
    <alternativeName>
        <fullName evidence="8">L-threonine-O-3-phosphate decarboxylase</fullName>
    </alternativeName>
</protein>
<evidence type="ECO:0000313" key="11">
    <source>
        <dbReference type="EMBL" id="PIV63656.1"/>
    </source>
</evidence>
<evidence type="ECO:0000259" key="10">
    <source>
        <dbReference type="Pfam" id="PF00155"/>
    </source>
</evidence>
<comment type="pathway">
    <text evidence="3">Cofactor biosynthesis; adenosylcobalamin biosynthesis.</text>
</comment>
<gene>
    <name evidence="11" type="ORF">COS11_06290</name>
</gene>
<dbReference type="PANTHER" id="PTHR42885:SF1">
    <property type="entry name" value="THREONINE-PHOSPHATE DECARBOXYLASE"/>
    <property type="match status" value="1"/>
</dbReference>
<dbReference type="EMBL" id="PETL01000297">
    <property type="protein sequence ID" value="PIV63656.1"/>
    <property type="molecule type" value="Genomic_DNA"/>
</dbReference>
<dbReference type="GO" id="GO:0009236">
    <property type="term" value="P:cobalamin biosynthetic process"/>
    <property type="evidence" value="ECO:0007669"/>
    <property type="project" value="UniProtKB-UniPathway"/>
</dbReference>
<keyword evidence="6" id="KW-0663">Pyridoxal phosphate</keyword>
<feature type="domain" description="Aminotransferase class I/classII large" evidence="10">
    <location>
        <begin position="23"/>
        <end position="353"/>
    </location>
</feature>
<keyword evidence="7" id="KW-0456">Lyase</keyword>
<dbReference type="EC" id="4.1.1.81" evidence="4"/>
<comment type="cofactor">
    <cofactor evidence="1">
        <name>pyridoxal 5'-phosphate</name>
        <dbReference type="ChEBI" id="CHEBI:597326"/>
    </cofactor>
</comment>
<dbReference type="Pfam" id="PF00155">
    <property type="entry name" value="Aminotran_1_2"/>
    <property type="match status" value="1"/>
</dbReference>
<evidence type="ECO:0000256" key="5">
    <source>
        <dbReference type="ARBA" id="ARBA00022573"/>
    </source>
</evidence>
<proteinExistence type="predicted"/>
<evidence type="ECO:0000256" key="7">
    <source>
        <dbReference type="ARBA" id="ARBA00023239"/>
    </source>
</evidence>
<comment type="function">
    <text evidence="2">Decarboxylates L-threonine-O-3-phosphate to yield (R)-1-amino-2-propanol O-2-phosphate, the precursor for the linkage between the nucleotide loop and the corrin ring in cobalamin.</text>
</comment>
<dbReference type="Proteomes" id="UP000228886">
    <property type="component" value="Unassembled WGS sequence"/>
</dbReference>
<evidence type="ECO:0000256" key="3">
    <source>
        <dbReference type="ARBA" id="ARBA00004953"/>
    </source>
</evidence>
<keyword evidence="5" id="KW-0169">Cobalamin biosynthesis</keyword>
<evidence type="ECO:0000256" key="1">
    <source>
        <dbReference type="ARBA" id="ARBA00001933"/>
    </source>
</evidence>
<dbReference type="AlphaFoldDB" id="A0A2M7E7D9"/>
<sequence>MKNWLHGGNIGQAAEESKISPNDILDFSANINPLGLPERLKREIKENLPEILHYPDPEYKLLREEIACYHNIDYQKIIVENGSTPLIYLFVQAFAPGKALVLIPAFSEYERALRTRKSKIRFFPLREKNNFSFELKEFLKHIKGIDIVFLCNPNNPTGTIFPHEELMKIVKLSERKNILLFLDEAFIDYQEEESFKKRVGKNLFILRSFTKFFCIPGLRLGYGIGNERVIQRLNKVRAPWSVNSLAQIAGISLLQDEQFIKKSRKFMEKERPFLFNELTEISGLKPFPSKTNFILIKIGEAEASHYSAARLQKKLLKKKILIRDCSNIRGLDNSFIRVAVKSRKENQKLLEAIRLN</sequence>
<dbReference type="GO" id="GO:0030170">
    <property type="term" value="F:pyridoxal phosphate binding"/>
    <property type="evidence" value="ECO:0007669"/>
    <property type="project" value="InterPro"/>
</dbReference>
<comment type="catalytic activity">
    <reaction evidence="9">
        <text>O-phospho-L-threonine + H(+) = (R)-1-aminopropan-2-yl phosphate + CO2</text>
        <dbReference type="Rhea" id="RHEA:11492"/>
        <dbReference type="ChEBI" id="CHEBI:15378"/>
        <dbReference type="ChEBI" id="CHEBI:16526"/>
        <dbReference type="ChEBI" id="CHEBI:58563"/>
        <dbReference type="ChEBI" id="CHEBI:58675"/>
        <dbReference type="EC" id="4.1.1.81"/>
    </reaction>
</comment>
<accession>A0A2M7E7D9</accession>
<dbReference type="CDD" id="cd00609">
    <property type="entry name" value="AAT_like"/>
    <property type="match status" value="1"/>
</dbReference>
<evidence type="ECO:0000256" key="2">
    <source>
        <dbReference type="ARBA" id="ARBA00003444"/>
    </source>
</evidence>
<dbReference type="Gene3D" id="3.90.1150.10">
    <property type="entry name" value="Aspartate Aminotransferase, domain 1"/>
    <property type="match status" value="1"/>
</dbReference>
<organism evidence="11 12">
    <name type="scientific">bacterium (Candidatus Ratteibacteria) CG01_land_8_20_14_3_00_40_19</name>
    <dbReference type="NCBI Taxonomy" id="2014290"/>
    <lineage>
        <taxon>Bacteria</taxon>
        <taxon>Candidatus Ratteibacteria</taxon>
    </lineage>
</organism>
<evidence type="ECO:0000256" key="9">
    <source>
        <dbReference type="ARBA" id="ARBA00048531"/>
    </source>
</evidence>
<dbReference type="NCBIfam" id="TIGR01140">
    <property type="entry name" value="L_thr_O3P_dcar"/>
    <property type="match status" value="1"/>
</dbReference>
<dbReference type="InterPro" id="IPR015421">
    <property type="entry name" value="PyrdxlP-dep_Trfase_major"/>
</dbReference>
<evidence type="ECO:0000256" key="8">
    <source>
        <dbReference type="ARBA" id="ARBA00029996"/>
    </source>
</evidence>
<dbReference type="InterPro" id="IPR005860">
    <property type="entry name" value="CobD"/>
</dbReference>
<dbReference type="GO" id="GO:0048472">
    <property type="term" value="F:threonine-phosphate decarboxylase activity"/>
    <property type="evidence" value="ECO:0007669"/>
    <property type="project" value="UniProtKB-EC"/>
</dbReference>
<dbReference type="InterPro" id="IPR015422">
    <property type="entry name" value="PyrdxlP-dep_Trfase_small"/>
</dbReference>
<dbReference type="InterPro" id="IPR004839">
    <property type="entry name" value="Aminotransferase_I/II_large"/>
</dbReference>
<evidence type="ECO:0000256" key="4">
    <source>
        <dbReference type="ARBA" id="ARBA00012285"/>
    </source>
</evidence>
<reference evidence="12" key="1">
    <citation type="submission" date="2017-09" db="EMBL/GenBank/DDBJ databases">
        <title>Depth-based differentiation of microbial function through sediment-hosted aquifers and enrichment of novel symbionts in the deep terrestrial subsurface.</title>
        <authorList>
            <person name="Probst A.J."/>
            <person name="Ladd B."/>
            <person name="Jarett J.K."/>
            <person name="Geller-Mcgrath D.E."/>
            <person name="Sieber C.M.K."/>
            <person name="Emerson J.B."/>
            <person name="Anantharaman K."/>
            <person name="Thomas B.C."/>
            <person name="Malmstrom R."/>
            <person name="Stieglmeier M."/>
            <person name="Klingl A."/>
            <person name="Woyke T."/>
            <person name="Ryan C.M."/>
            <person name="Banfield J.F."/>
        </authorList>
    </citation>
    <scope>NUCLEOTIDE SEQUENCE [LARGE SCALE GENOMIC DNA]</scope>
</reference>
<dbReference type="UniPathway" id="UPA00148"/>
<dbReference type="PANTHER" id="PTHR42885">
    <property type="entry name" value="HISTIDINOL-PHOSPHATE AMINOTRANSFERASE-RELATED"/>
    <property type="match status" value="1"/>
</dbReference>
<evidence type="ECO:0000256" key="6">
    <source>
        <dbReference type="ARBA" id="ARBA00022898"/>
    </source>
</evidence>
<dbReference type="Gene3D" id="3.40.640.10">
    <property type="entry name" value="Type I PLP-dependent aspartate aminotransferase-like (Major domain)"/>
    <property type="match status" value="1"/>
</dbReference>
<dbReference type="InterPro" id="IPR015424">
    <property type="entry name" value="PyrdxlP-dep_Trfase"/>
</dbReference>
<evidence type="ECO:0000313" key="12">
    <source>
        <dbReference type="Proteomes" id="UP000228886"/>
    </source>
</evidence>
<comment type="caution">
    <text evidence="11">The sequence shown here is derived from an EMBL/GenBank/DDBJ whole genome shotgun (WGS) entry which is preliminary data.</text>
</comment>
<name>A0A2M7E7D9_9BACT</name>